<accession>A0A0G4GDZ4</accession>
<evidence type="ECO:0000256" key="4">
    <source>
        <dbReference type="ARBA" id="ARBA00023136"/>
    </source>
</evidence>
<dbReference type="Gene3D" id="1.20.1250.20">
    <property type="entry name" value="MFS general substrate transporter like domains"/>
    <property type="match status" value="1"/>
</dbReference>
<feature type="transmembrane region" description="Helical" evidence="6">
    <location>
        <begin position="439"/>
        <end position="462"/>
    </location>
</feature>
<evidence type="ECO:0000256" key="3">
    <source>
        <dbReference type="ARBA" id="ARBA00022989"/>
    </source>
</evidence>
<gene>
    <name evidence="7" type="ORF">Vbra_17516</name>
</gene>
<keyword evidence="2 6" id="KW-0812">Transmembrane</keyword>
<sequence length="513" mass="55887">MESTFVELLSATWKEKFYENVLSIDIWVSIVAILPGAVCGYLSHAERLGRRHVLMYLCLAASIPWLILVVFESVNGFYWASLVVGIFGGRRIALTIPVISAWITEWAPDSHKTQLFALAFSSVGIANVAGNVLSHLHIKYLGISPATILRIGLALETLRLFVLLGFPERPKCRWMTNNSSSNGGDRENSSAGALPPYKLTIGPDDEVIIRGVSADKSVGRARSSHDHDQEEIHKIVSRPTVSNVLASAGGWEEGKGGRLAFILRSQFRDISVAFKTLFLDYRLELLISVLIYGINTSTGQSFLPFLKMHLGLTASELSFIATIRSFSTLSLQVVLLPIALGRGVDPLTMLLVSTLCTTVALSCYSRATTISGIYTGLAFAGFQWMTFPLLQGLVAKCKVHSVDDVTRSKSTACPSTNRTAESDDNNIASPPPEMDQGSILGGFAGVCTLAKSVIPLLTSVLFSHYRSLPPPFAFAQVGFMALTFLMGIVVLLVMVLIVKKSRQRGLPMYKKPV</sequence>
<comment type="subcellular location">
    <subcellularLocation>
        <location evidence="1">Membrane</location>
        <topology evidence="1">Multi-pass membrane protein</topology>
    </subcellularLocation>
</comment>
<dbReference type="GO" id="GO:0022857">
    <property type="term" value="F:transmembrane transporter activity"/>
    <property type="evidence" value="ECO:0007669"/>
    <property type="project" value="InterPro"/>
</dbReference>
<dbReference type="GO" id="GO:0016020">
    <property type="term" value="C:membrane"/>
    <property type="evidence" value="ECO:0007669"/>
    <property type="project" value="UniProtKB-SubCell"/>
</dbReference>
<dbReference type="InParanoid" id="A0A0G4GDZ4"/>
<dbReference type="EMBL" id="CDMY01000635">
    <property type="protein sequence ID" value="CEM27545.1"/>
    <property type="molecule type" value="Genomic_DNA"/>
</dbReference>
<evidence type="ECO:0000256" key="1">
    <source>
        <dbReference type="ARBA" id="ARBA00004141"/>
    </source>
</evidence>
<dbReference type="InterPro" id="IPR011701">
    <property type="entry name" value="MFS"/>
</dbReference>
<dbReference type="SUPFAM" id="SSF103473">
    <property type="entry name" value="MFS general substrate transporter"/>
    <property type="match status" value="1"/>
</dbReference>
<organism evidence="7 8">
    <name type="scientific">Vitrella brassicaformis (strain CCMP3155)</name>
    <dbReference type="NCBI Taxonomy" id="1169540"/>
    <lineage>
        <taxon>Eukaryota</taxon>
        <taxon>Sar</taxon>
        <taxon>Alveolata</taxon>
        <taxon>Colpodellida</taxon>
        <taxon>Vitrellaceae</taxon>
        <taxon>Vitrella</taxon>
    </lineage>
</organism>
<feature type="transmembrane region" description="Helical" evidence="6">
    <location>
        <begin position="474"/>
        <end position="498"/>
    </location>
</feature>
<name>A0A0G4GDZ4_VITBC</name>
<evidence type="ECO:0000256" key="2">
    <source>
        <dbReference type="ARBA" id="ARBA00022692"/>
    </source>
</evidence>
<feature type="compositionally biased region" description="Polar residues" evidence="5">
    <location>
        <begin position="408"/>
        <end position="419"/>
    </location>
</feature>
<dbReference type="PANTHER" id="PTHR23507:SF1">
    <property type="entry name" value="FI18259P1-RELATED"/>
    <property type="match status" value="1"/>
</dbReference>
<keyword evidence="3 6" id="KW-1133">Transmembrane helix</keyword>
<evidence type="ECO:0000313" key="7">
    <source>
        <dbReference type="EMBL" id="CEM27545.1"/>
    </source>
</evidence>
<dbReference type="InterPro" id="IPR036259">
    <property type="entry name" value="MFS_trans_sf"/>
</dbReference>
<proteinExistence type="predicted"/>
<feature type="transmembrane region" description="Helical" evidence="6">
    <location>
        <begin position="77"/>
        <end position="103"/>
    </location>
</feature>
<evidence type="ECO:0000256" key="6">
    <source>
        <dbReference type="SAM" id="Phobius"/>
    </source>
</evidence>
<feature type="transmembrane region" description="Helical" evidence="6">
    <location>
        <begin position="148"/>
        <end position="166"/>
    </location>
</feature>
<evidence type="ECO:0000313" key="8">
    <source>
        <dbReference type="Proteomes" id="UP000041254"/>
    </source>
</evidence>
<feature type="region of interest" description="Disordered" evidence="5">
    <location>
        <begin position="408"/>
        <end position="430"/>
    </location>
</feature>
<dbReference type="Proteomes" id="UP000041254">
    <property type="component" value="Unassembled WGS sequence"/>
</dbReference>
<reference evidence="7 8" key="1">
    <citation type="submission" date="2014-11" db="EMBL/GenBank/DDBJ databases">
        <authorList>
            <person name="Zhu J."/>
            <person name="Qi W."/>
            <person name="Song R."/>
        </authorList>
    </citation>
    <scope>NUCLEOTIDE SEQUENCE [LARGE SCALE GENOMIC DNA]</scope>
</reference>
<feature type="transmembrane region" description="Helical" evidence="6">
    <location>
        <begin position="53"/>
        <end position="71"/>
    </location>
</feature>
<keyword evidence="4 6" id="KW-0472">Membrane</keyword>
<feature type="transmembrane region" description="Helical" evidence="6">
    <location>
        <begin position="20"/>
        <end position="41"/>
    </location>
</feature>
<dbReference type="PANTHER" id="PTHR23507">
    <property type="entry name" value="ZGC:174356"/>
    <property type="match status" value="1"/>
</dbReference>
<evidence type="ECO:0008006" key="9">
    <source>
        <dbReference type="Google" id="ProtNLM"/>
    </source>
</evidence>
<evidence type="ECO:0000256" key="5">
    <source>
        <dbReference type="SAM" id="MobiDB-lite"/>
    </source>
</evidence>
<keyword evidence="8" id="KW-1185">Reference proteome</keyword>
<dbReference type="PhylomeDB" id="A0A0G4GDZ4"/>
<feature type="transmembrane region" description="Helical" evidence="6">
    <location>
        <begin position="115"/>
        <end position="136"/>
    </location>
</feature>
<dbReference type="AlphaFoldDB" id="A0A0G4GDZ4"/>
<protein>
    <recommendedName>
        <fullName evidence="9">Major facilitator superfamily (MFS) profile domain-containing protein</fullName>
    </recommendedName>
</protein>
<dbReference type="VEuPathDB" id="CryptoDB:Vbra_17516"/>
<dbReference type="Pfam" id="PF07690">
    <property type="entry name" value="MFS_1"/>
    <property type="match status" value="1"/>
</dbReference>